<evidence type="ECO:0000313" key="5">
    <source>
        <dbReference type="Proteomes" id="UP000245712"/>
    </source>
</evidence>
<feature type="domain" description="MmgE/PrpD C-terminal" evidence="3">
    <location>
        <begin position="270"/>
        <end position="446"/>
    </location>
</feature>
<comment type="similarity">
    <text evidence="1">Belongs to the PrpD family.</text>
</comment>
<dbReference type="InterPro" id="IPR005656">
    <property type="entry name" value="MmgE_PrpD"/>
</dbReference>
<protein>
    <submittedName>
        <fullName evidence="4">2-methylcitrate dehydratase PrpD</fullName>
    </submittedName>
</protein>
<evidence type="ECO:0000256" key="1">
    <source>
        <dbReference type="ARBA" id="ARBA00006174"/>
    </source>
</evidence>
<dbReference type="PANTHER" id="PTHR16943:SF8">
    <property type="entry name" value="2-METHYLCITRATE DEHYDRATASE"/>
    <property type="match status" value="1"/>
</dbReference>
<dbReference type="EMBL" id="QEOB01000028">
    <property type="protein sequence ID" value="PVX71605.1"/>
    <property type="molecule type" value="Genomic_DNA"/>
</dbReference>
<evidence type="ECO:0000259" key="2">
    <source>
        <dbReference type="Pfam" id="PF03972"/>
    </source>
</evidence>
<keyword evidence="5" id="KW-1185">Reference proteome</keyword>
<dbReference type="InterPro" id="IPR045336">
    <property type="entry name" value="MmgE_PrpD_N"/>
</dbReference>
<dbReference type="PANTHER" id="PTHR16943">
    <property type="entry name" value="2-METHYLCITRATE DEHYDRATASE-RELATED"/>
    <property type="match status" value="1"/>
</dbReference>
<dbReference type="InterPro" id="IPR042183">
    <property type="entry name" value="MmgE/PrpD_sf_1"/>
</dbReference>
<evidence type="ECO:0000259" key="3">
    <source>
        <dbReference type="Pfam" id="PF19305"/>
    </source>
</evidence>
<sequence>MDDESQTLERAVAKFVVDFSPRDIGEAGLAAMKRLVKDQFAIQIGSSQLPWSKQVRTFRNPRAGGATIVAEGFKATPADAAYLNAAYGHGFEYDDFAGNAHPGCCVVPAAFAIGEEIGANLEQVATALIVGYETYVRIGRLASPDLLNAGWQPHSVLANFGAAAVAAKLYGLDEEQTLHALAIALSHASGTTEYASTGGSVKRAHAGMAVRNGIESVDLARAGITGPLRFLTGDRGFYRTFVRKSVGAEAIDDFRTDAPLQLLQMSFKAYCCCAANHAYIEVLANVRERAHEITGIDANIQTMTDAIVGTRNAHIYGPRNIEELQYALPVQMALSVLGKGNGYRTHRDFLEGRLALTADSDVIEFARKIRLHVSEALDREYPRHFVADATVHFKDGSSVHLFQERATGSVLRPYPPEQFQAKLDELTNEIIGKPQADKLFGLVDAWEPTQPVGDIAALLQR</sequence>
<dbReference type="Pfam" id="PF03972">
    <property type="entry name" value="MmgE_PrpD_N"/>
    <property type="match status" value="1"/>
</dbReference>
<evidence type="ECO:0000313" key="4">
    <source>
        <dbReference type="EMBL" id="PVX71605.1"/>
    </source>
</evidence>
<name>A0ABX5KBR5_9BURK</name>
<dbReference type="SUPFAM" id="SSF103378">
    <property type="entry name" value="2-methylcitrate dehydratase PrpD"/>
    <property type="match status" value="1"/>
</dbReference>
<dbReference type="Proteomes" id="UP000245712">
    <property type="component" value="Unassembled WGS sequence"/>
</dbReference>
<dbReference type="Gene3D" id="3.30.1330.120">
    <property type="entry name" value="2-methylcitrate dehydratase PrpD"/>
    <property type="match status" value="1"/>
</dbReference>
<dbReference type="RefSeq" id="WP_116614278.1">
    <property type="nucleotide sequence ID" value="NZ_QEOB01000028.1"/>
</dbReference>
<dbReference type="Pfam" id="PF19305">
    <property type="entry name" value="MmgE_PrpD_C"/>
    <property type="match status" value="1"/>
</dbReference>
<dbReference type="InterPro" id="IPR045337">
    <property type="entry name" value="MmgE_PrpD_C"/>
</dbReference>
<organism evidence="4 5">
    <name type="scientific">Paraburkholderia unamae</name>
    <dbReference type="NCBI Taxonomy" id="219649"/>
    <lineage>
        <taxon>Bacteria</taxon>
        <taxon>Pseudomonadati</taxon>
        <taxon>Pseudomonadota</taxon>
        <taxon>Betaproteobacteria</taxon>
        <taxon>Burkholderiales</taxon>
        <taxon>Burkholderiaceae</taxon>
        <taxon>Paraburkholderia</taxon>
    </lineage>
</organism>
<proteinExistence type="inferred from homology"/>
<accession>A0ABX5KBR5</accession>
<reference evidence="4 5" key="1">
    <citation type="submission" date="2018-05" db="EMBL/GenBank/DDBJ databases">
        <title>Genomic Encyclopedia of Type Strains, Phase IV (KMG-V): Genome sequencing to study the core and pangenomes of soil and plant-associated prokaryotes.</title>
        <authorList>
            <person name="Whitman W."/>
        </authorList>
    </citation>
    <scope>NUCLEOTIDE SEQUENCE [LARGE SCALE GENOMIC DNA]</scope>
    <source>
        <strain evidence="4 5">SCZa-39</strain>
    </source>
</reference>
<gene>
    <name evidence="4" type="ORF">C7402_12828</name>
</gene>
<feature type="domain" description="MmgE/PrpD N-terminal" evidence="2">
    <location>
        <begin position="11"/>
        <end position="244"/>
    </location>
</feature>
<dbReference type="Gene3D" id="1.10.4100.10">
    <property type="entry name" value="2-methylcitrate dehydratase PrpD"/>
    <property type="match status" value="1"/>
</dbReference>
<dbReference type="InterPro" id="IPR036148">
    <property type="entry name" value="MmgE/PrpD_sf"/>
</dbReference>
<dbReference type="InterPro" id="IPR042188">
    <property type="entry name" value="MmgE/PrpD_sf_2"/>
</dbReference>
<comment type="caution">
    <text evidence="4">The sequence shown here is derived from an EMBL/GenBank/DDBJ whole genome shotgun (WGS) entry which is preliminary data.</text>
</comment>